<dbReference type="PANTHER" id="PTHR31786">
    <property type="entry name" value="FANCONI ANEMIA CORE COMPLEX-ASSOCIATED PROTEIN 24"/>
    <property type="match status" value="1"/>
</dbReference>
<dbReference type="Gene3D" id="1.10.150.20">
    <property type="entry name" value="5' to 3' exonuclease, C-terminal subdomain"/>
    <property type="match status" value="1"/>
</dbReference>
<dbReference type="InterPro" id="IPR010994">
    <property type="entry name" value="RuvA_2-like"/>
</dbReference>
<sequence length="223" mass="24496">MASRSSQITSTQPRLHGACILPGHILVNERFHGSEIVKALQESHVTVQVDDCMGVLDFHPSLEVGVVYLTEADLVAGGDSYKSKLLKLAKASFRKVVLAEKTSLSSQYFYDLQKFIVIERGLALLPVTSPTEAGKILAQMVFLESKPQNNPYRIKVKPTPTDQALLTTLQTVPGLGQRKAMALLAKFNSIEQISKASFASLATVVGKANAQQLKDFFHQQQRM</sequence>
<organism evidence="2 3">
    <name type="scientific">Porites lobata</name>
    <dbReference type="NCBI Taxonomy" id="104759"/>
    <lineage>
        <taxon>Eukaryota</taxon>
        <taxon>Metazoa</taxon>
        <taxon>Cnidaria</taxon>
        <taxon>Anthozoa</taxon>
        <taxon>Hexacorallia</taxon>
        <taxon>Scleractinia</taxon>
        <taxon>Fungiina</taxon>
        <taxon>Poritidae</taxon>
        <taxon>Porites</taxon>
    </lineage>
</organism>
<dbReference type="InterPro" id="IPR040646">
    <property type="entry name" value="PND"/>
</dbReference>
<evidence type="ECO:0000313" key="2">
    <source>
        <dbReference type="EMBL" id="CAH3171031.1"/>
    </source>
</evidence>
<dbReference type="Gene3D" id="3.40.50.10130">
    <property type="match status" value="1"/>
</dbReference>
<dbReference type="Pfam" id="PF17949">
    <property type="entry name" value="PND"/>
    <property type="match status" value="1"/>
</dbReference>
<protein>
    <recommendedName>
        <fullName evidence="1">Fanconi anemia core complex-associated protein 24 pseudonuclease domain-containing protein</fullName>
    </recommendedName>
</protein>
<reference evidence="2 3" key="1">
    <citation type="submission" date="2022-05" db="EMBL/GenBank/DDBJ databases">
        <authorList>
            <consortium name="Genoscope - CEA"/>
            <person name="William W."/>
        </authorList>
    </citation>
    <scope>NUCLEOTIDE SEQUENCE [LARGE SCALE GENOMIC DNA]</scope>
</reference>
<feature type="domain" description="Fanconi anemia core complex-associated protein 24 pseudonuclease" evidence="1">
    <location>
        <begin position="22"/>
        <end position="141"/>
    </location>
</feature>
<name>A0ABN8QXW6_9CNID</name>
<gene>
    <name evidence="2" type="ORF">PLOB_00011529</name>
</gene>
<dbReference type="Proteomes" id="UP001159405">
    <property type="component" value="Unassembled WGS sequence"/>
</dbReference>
<dbReference type="CDD" id="cd20076">
    <property type="entry name" value="XPF_nuclease_FAAP24"/>
    <property type="match status" value="1"/>
</dbReference>
<evidence type="ECO:0000313" key="3">
    <source>
        <dbReference type="Proteomes" id="UP001159405"/>
    </source>
</evidence>
<keyword evidence="3" id="KW-1185">Reference proteome</keyword>
<dbReference type="InterPro" id="IPR026985">
    <property type="entry name" value="FAAP24"/>
</dbReference>
<dbReference type="PANTHER" id="PTHR31786:SF2">
    <property type="entry name" value="FANCONI ANEMIA CORE COMPLEX-ASSOCIATED PROTEIN 24"/>
    <property type="match status" value="1"/>
</dbReference>
<proteinExistence type="predicted"/>
<dbReference type="EMBL" id="CALNXK010000160">
    <property type="protein sequence ID" value="CAH3171031.1"/>
    <property type="molecule type" value="Genomic_DNA"/>
</dbReference>
<evidence type="ECO:0000259" key="1">
    <source>
        <dbReference type="Pfam" id="PF17949"/>
    </source>
</evidence>
<comment type="caution">
    <text evidence="2">The sequence shown here is derived from an EMBL/GenBank/DDBJ whole genome shotgun (WGS) entry which is preliminary data.</text>
</comment>
<accession>A0ABN8QXW6</accession>
<dbReference type="Pfam" id="PF14520">
    <property type="entry name" value="HHH_5"/>
    <property type="match status" value="1"/>
</dbReference>
<dbReference type="SUPFAM" id="SSF47781">
    <property type="entry name" value="RuvA domain 2-like"/>
    <property type="match status" value="1"/>
</dbReference>